<dbReference type="InterPro" id="IPR046480">
    <property type="entry name" value="DUF6573"/>
</dbReference>
<organism evidence="1 2">
    <name type="scientific">Solidesulfovibrio carbinoliphilus subsp. oakridgensis</name>
    <dbReference type="NCBI Taxonomy" id="694327"/>
    <lineage>
        <taxon>Bacteria</taxon>
        <taxon>Pseudomonadati</taxon>
        <taxon>Thermodesulfobacteriota</taxon>
        <taxon>Desulfovibrionia</taxon>
        <taxon>Desulfovibrionales</taxon>
        <taxon>Desulfovibrionaceae</taxon>
        <taxon>Solidesulfovibrio</taxon>
    </lineage>
</organism>
<reference evidence="2" key="1">
    <citation type="journal article" date="2015" name="Genome Announc.">
        <title>High-Quality Draft Genome Sequence of Desulfovibrio carbinoliphilus FW-101-2B, an Organic Acid-Oxidizing Sulfate-Reducing Bacterium Isolated from Uranium(VI)-Contaminated Groundwater.</title>
        <authorList>
            <person name="Ramsay B.D."/>
            <person name="Hwang C."/>
            <person name="Woo H.L."/>
            <person name="Carroll S.L."/>
            <person name="Lucas S."/>
            <person name="Han J."/>
            <person name="Lapidus A.L."/>
            <person name="Cheng J.F."/>
            <person name="Goodwin L.A."/>
            <person name="Pitluck S."/>
            <person name="Peters L."/>
            <person name="Chertkov O."/>
            <person name="Held B."/>
            <person name="Detter J.C."/>
            <person name="Han C.S."/>
            <person name="Tapia R."/>
            <person name="Land M.L."/>
            <person name="Hauser L.J."/>
            <person name="Kyrpides N.C."/>
            <person name="Ivanova N.N."/>
            <person name="Mikhailova N."/>
            <person name="Pagani I."/>
            <person name="Woyke T."/>
            <person name="Arkin A.P."/>
            <person name="Dehal P."/>
            <person name="Chivian D."/>
            <person name="Criddle C.S."/>
            <person name="Wu W."/>
            <person name="Chakraborty R."/>
            <person name="Hazen T.C."/>
            <person name="Fields M.W."/>
        </authorList>
    </citation>
    <scope>NUCLEOTIDE SEQUENCE [LARGE SCALE GENOMIC DNA]</scope>
    <source>
        <strain evidence="2">FW-101-2B</strain>
    </source>
</reference>
<evidence type="ECO:0000313" key="1">
    <source>
        <dbReference type="EMBL" id="EHJ48949.1"/>
    </source>
</evidence>
<proteinExistence type="predicted"/>
<dbReference type="OrthoDB" id="4556966at2"/>
<dbReference type="eggNOG" id="COG0610">
    <property type="taxonomic scope" value="Bacteria"/>
</dbReference>
<dbReference type="HOGENOM" id="CLU_144048_0_0_7"/>
<dbReference type="Pfam" id="PF20213">
    <property type="entry name" value="DUF6573"/>
    <property type="match status" value="1"/>
</dbReference>
<name>G7Q5E8_9BACT</name>
<sequence>MSDESWPIIFSYTRAQAIEDGVLIDVTTEAKECGFKLPVAIGDNLFQQYVIPPSGLGGEGQSMEGRLHDLLALSMVAARKGLSQDRVEFDVLFLMKPGQRATVRCVICRRPPQ</sequence>
<dbReference type="EMBL" id="CM001368">
    <property type="protein sequence ID" value="EHJ48949.1"/>
    <property type="molecule type" value="Genomic_DNA"/>
</dbReference>
<protein>
    <submittedName>
        <fullName evidence="1">Uncharacterized protein</fullName>
    </submittedName>
</protein>
<dbReference type="Proteomes" id="UP000004662">
    <property type="component" value="Chromosome"/>
</dbReference>
<dbReference type="STRING" id="694327.DFW101_2947"/>
<evidence type="ECO:0000313" key="2">
    <source>
        <dbReference type="Proteomes" id="UP000004662"/>
    </source>
</evidence>
<dbReference type="AlphaFoldDB" id="G7Q5E8"/>
<gene>
    <name evidence="1" type="ORF">DFW101_2947</name>
</gene>
<keyword evidence="2" id="KW-1185">Reference proteome</keyword>
<dbReference type="RefSeq" id="WP_009182304.1">
    <property type="nucleotide sequence ID" value="NZ_CM001368.1"/>
</dbReference>
<accession>G7Q5E8</accession>